<dbReference type="SUPFAM" id="SSF57667">
    <property type="entry name" value="beta-beta-alpha zinc fingers"/>
    <property type="match status" value="7"/>
</dbReference>
<evidence type="ECO:0000256" key="5">
    <source>
        <dbReference type="PROSITE-ProRule" id="PRU00042"/>
    </source>
</evidence>
<dbReference type="Proteomes" id="UP001347796">
    <property type="component" value="Unassembled WGS sequence"/>
</dbReference>
<dbReference type="GO" id="GO:0008270">
    <property type="term" value="F:zinc ion binding"/>
    <property type="evidence" value="ECO:0007669"/>
    <property type="project" value="UniProtKB-KW"/>
</dbReference>
<reference evidence="7 8" key="1">
    <citation type="submission" date="2024-01" db="EMBL/GenBank/DDBJ databases">
        <title>The genome of the rayed Mediterranean limpet Patella caerulea (Linnaeus, 1758).</title>
        <authorList>
            <person name="Anh-Thu Weber A."/>
            <person name="Halstead-Nussloch G."/>
        </authorList>
    </citation>
    <scope>NUCLEOTIDE SEQUENCE [LARGE SCALE GENOMIC DNA]</scope>
    <source>
        <strain evidence="7">AATW-2023a</strain>
        <tissue evidence="7">Whole specimen</tissue>
    </source>
</reference>
<keyword evidence="2" id="KW-0677">Repeat</keyword>
<keyword evidence="3 5" id="KW-0863">Zinc-finger</keyword>
<feature type="domain" description="C2H2-type" evidence="6">
    <location>
        <begin position="790"/>
        <end position="818"/>
    </location>
</feature>
<comment type="caution">
    <text evidence="7">The sequence shown here is derived from an EMBL/GenBank/DDBJ whole genome shotgun (WGS) entry which is preliminary data.</text>
</comment>
<keyword evidence="8" id="KW-1185">Reference proteome</keyword>
<protein>
    <recommendedName>
        <fullName evidence="6">C2H2-type domain-containing protein</fullName>
    </recommendedName>
</protein>
<feature type="domain" description="C2H2-type" evidence="6">
    <location>
        <begin position="762"/>
        <end position="789"/>
    </location>
</feature>
<dbReference type="Pfam" id="PF00096">
    <property type="entry name" value="zf-C2H2"/>
    <property type="match status" value="4"/>
</dbReference>
<dbReference type="AlphaFoldDB" id="A0AAN8PF13"/>
<evidence type="ECO:0000313" key="7">
    <source>
        <dbReference type="EMBL" id="KAK6173638.1"/>
    </source>
</evidence>
<feature type="domain" description="C2H2-type" evidence="6">
    <location>
        <begin position="1026"/>
        <end position="1053"/>
    </location>
</feature>
<feature type="domain" description="C2H2-type" evidence="6">
    <location>
        <begin position="998"/>
        <end position="1025"/>
    </location>
</feature>
<feature type="domain" description="C2H2-type" evidence="6">
    <location>
        <begin position="40"/>
        <end position="69"/>
    </location>
</feature>
<feature type="domain" description="C2H2-type" evidence="6">
    <location>
        <begin position="940"/>
        <end position="967"/>
    </location>
</feature>
<evidence type="ECO:0000256" key="3">
    <source>
        <dbReference type="ARBA" id="ARBA00022771"/>
    </source>
</evidence>
<dbReference type="PANTHER" id="PTHR24379">
    <property type="entry name" value="KRAB AND ZINC FINGER DOMAIN-CONTAINING"/>
    <property type="match status" value="1"/>
</dbReference>
<name>A0AAN8PF13_PATCE</name>
<feature type="domain" description="C2H2-type" evidence="6">
    <location>
        <begin position="846"/>
        <end position="868"/>
    </location>
</feature>
<keyword evidence="4" id="KW-0862">Zinc</keyword>
<evidence type="ECO:0000256" key="1">
    <source>
        <dbReference type="ARBA" id="ARBA00022723"/>
    </source>
</evidence>
<evidence type="ECO:0000256" key="2">
    <source>
        <dbReference type="ARBA" id="ARBA00022737"/>
    </source>
</evidence>
<gene>
    <name evidence="7" type="ORF">SNE40_017052</name>
</gene>
<evidence type="ECO:0000259" key="6">
    <source>
        <dbReference type="PROSITE" id="PS50157"/>
    </source>
</evidence>
<keyword evidence="1" id="KW-0479">Metal-binding</keyword>
<feature type="domain" description="C2H2-type" evidence="6">
    <location>
        <begin position="910"/>
        <end position="939"/>
    </location>
</feature>
<evidence type="ECO:0000256" key="4">
    <source>
        <dbReference type="ARBA" id="ARBA00022833"/>
    </source>
</evidence>
<dbReference type="PANTHER" id="PTHR24379:SF127">
    <property type="entry name" value="BLOODY FINGERS-RELATED"/>
    <property type="match status" value="1"/>
</dbReference>
<dbReference type="EMBL" id="JAZGQO010000011">
    <property type="protein sequence ID" value="KAK6173638.1"/>
    <property type="molecule type" value="Genomic_DNA"/>
</dbReference>
<accession>A0AAN8PF13</accession>
<sequence>MVYHAREARSKFSCPICGKQCLSPSKLEEHMVNHTGLKPFVCSEDDCSKTFATKTGLQRHLFLHKGVKPFQCEECGHKFTFKSHFNYHKESHHFLQQYQCTKCDTTATKVTQLKKHCLKHHFGIQWKKNIFRSLDVRIVNEVNKCIKKIIIPAATSLITSSTSKMTSQANEFQSTLDQQPVKTLSVDNVTPAIEDLEKNENLLEEELHLTAVKSKNVHWLGKNKEKNKTLQQNLLSVNPEKNDNLLEEHLHMEIERLKNKATQSEDVPFLESGMDGIIERKDGEQLSHIDIIDTNPVQVPSSHDSNPSILQSVKTQSLITKPVETQSHKNQTLMTNPLDTQSVKNQPYLTKPVETQPFKTITTKALSEQPESAPLQLVKEQPVKSVITEPHKANPVEVKLVMIAPVESPSSETRSVETKSTNSQSIVQKPAQFVEDLTVHTHHHKSKHLETQPSNTKYVLEHPVETKPIESQLIKVEPVELETKFEERQSIESIITPHFEPKSVEVQFVEISTHPSNPTEILPDRTEPSGTETIEVQKDCTTTVFVKEQVVEFVHEAEQLDLLEATEDYDVPFYTETETIVTSDAITDTPSNPMDTKDLVMPISINNSDVGGKPLDLFLEDDDHSYTEIFCSPEMDEIRSLPESVTPHNVVHNNLFLTHRVTEKIHINHPTKGTIKISKMRPIKTEEVGGNPEVDETIVISVTGVFDGNELVQDSEQDITKINIKNDDEFMSVLKKMNVPIQELDKLYLPYEKDSKSISGSFFCQDCGKFFKSEQTLKKHKKLHIERQKLTCLKCDRKFADKATLSLHKRTSHVVKDKKCSQCGKCFQYNNQLLEHMGAHLEQKRFMCASCGESFKTKLGLQGHNISHHKTSVKESSRQIYVCEICGNLLRAKTAYEDHMNIHAENPIQYQCQFRECNKTFLTLKSYKAHGKCHQEKKRFACSVCSKSFMFQAKLDEHMTKHTGIKRFACTFPGCDTKLGTRTGLERHLILHSGVKKFFCKNCGKSFAFLGHLNAHVASHSGEKRHWCKVCGKGFTRTGGLKKHLSLKNGCSKSENADTVAIATQGLVELCSQ</sequence>
<feature type="domain" description="C2H2-type" evidence="6">
    <location>
        <begin position="881"/>
        <end position="908"/>
    </location>
</feature>
<feature type="domain" description="C2H2-type" evidence="6">
    <location>
        <begin position="12"/>
        <end position="39"/>
    </location>
</feature>
<feature type="domain" description="C2H2-type" evidence="6">
    <location>
        <begin position="968"/>
        <end position="997"/>
    </location>
</feature>
<dbReference type="PROSITE" id="PS50157">
    <property type="entry name" value="ZINC_FINGER_C2H2_2"/>
    <property type="match status" value="13"/>
</dbReference>
<dbReference type="Gene3D" id="3.30.160.60">
    <property type="entry name" value="Classic Zinc Finger"/>
    <property type="match status" value="10"/>
</dbReference>
<dbReference type="InterPro" id="IPR036236">
    <property type="entry name" value="Znf_C2H2_sf"/>
</dbReference>
<proteinExistence type="predicted"/>
<evidence type="ECO:0000313" key="8">
    <source>
        <dbReference type="Proteomes" id="UP001347796"/>
    </source>
</evidence>
<feature type="domain" description="C2H2-type" evidence="6">
    <location>
        <begin position="70"/>
        <end position="92"/>
    </location>
</feature>
<dbReference type="PROSITE" id="PS00028">
    <property type="entry name" value="ZINC_FINGER_C2H2_1"/>
    <property type="match status" value="10"/>
</dbReference>
<feature type="domain" description="C2H2-type" evidence="6">
    <location>
        <begin position="818"/>
        <end position="845"/>
    </location>
</feature>
<dbReference type="InterPro" id="IPR013087">
    <property type="entry name" value="Znf_C2H2_type"/>
</dbReference>
<organism evidence="7 8">
    <name type="scientific">Patella caerulea</name>
    <name type="common">Rayed Mediterranean limpet</name>
    <dbReference type="NCBI Taxonomy" id="87958"/>
    <lineage>
        <taxon>Eukaryota</taxon>
        <taxon>Metazoa</taxon>
        <taxon>Spiralia</taxon>
        <taxon>Lophotrochozoa</taxon>
        <taxon>Mollusca</taxon>
        <taxon>Gastropoda</taxon>
        <taxon>Patellogastropoda</taxon>
        <taxon>Patelloidea</taxon>
        <taxon>Patellidae</taxon>
        <taxon>Patella</taxon>
    </lineage>
</organism>
<dbReference type="SMART" id="SM00355">
    <property type="entry name" value="ZnF_C2H2"/>
    <property type="match status" value="14"/>
</dbReference>
<dbReference type="FunFam" id="3.30.160.60:FF:000100">
    <property type="entry name" value="Zinc finger 45-like"/>
    <property type="match status" value="1"/>
</dbReference>